<dbReference type="Gene3D" id="3.10.10.10">
    <property type="entry name" value="HIV Type 1 Reverse Transcriptase, subunit A, domain 1"/>
    <property type="match status" value="1"/>
</dbReference>
<dbReference type="PANTHER" id="PTHR33064">
    <property type="entry name" value="POL PROTEIN"/>
    <property type="match status" value="1"/>
</dbReference>
<keyword evidence="1" id="KW-0064">Aspartyl protease</keyword>
<comment type="caution">
    <text evidence="4">The sequence shown here is derived from an EMBL/GenBank/DDBJ whole genome shotgun (WGS) entry which is preliminary data.</text>
</comment>
<accession>A0A1R1XRT2</accession>
<feature type="domain" description="Reverse transcriptase" evidence="3">
    <location>
        <begin position="253"/>
        <end position="433"/>
    </location>
</feature>
<proteinExistence type="predicted"/>
<protein>
    <submittedName>
        <fullName evidence="4">Retrovirus-related Pol polyprotein from transposon opus</fullName>
    </submittedName>
</protein>
<dbReference type="SUPFAM" id="SSF50630">
    <property type="entry name" value="Acid proteases"/>
    <property type="match status" value="1"/>
</dbReference>
<keyword evidence="5" id="KW-1185">Reference proteome</keyword>
<dbReference type="InterPro" id="IPR043502">
    <property type="entry name" value="DNA/RNA_pol_sf"/>
</dbReference>
<reference evidence="4 5" key="1">
    <citation type="submission" date="2017-01" db="EMBL/GenBank/DDBJ databases">
        <authorList>
            <person name="Mah S.A."/>
            <person name="Swanson W.J."/>
            <person name="Moy G.W."/>
            <person name="Vacquier V.D."/>
        </authorList>
    </citation>
    <scope>NUCLEOTIDE SEQUENCE [LARGE SCALE GENOMIC DNA]</scope>
    <source>
        <strain evidence="4 5">GSMNP</strain>
    </source>
</reference>
<evidence type="ECO:0000256" key="2">
    <source>
        <dbReference type="SAM" id="MobiDB-lite"/>
    </source>
</evidence>
<feature type="compositionally biased region" description="Acidic residues" evidence="2">
    <location>
        <begin position="45"/>
        <end position="57"/>
    </location>
</feature>
<evidence type="ECO:0000313" key="4">
    <source>
        <dbReference type="EMBL" id="OMJ17350.1"/>
    </source>
</evidence>
<dbReference type="OrthoDB" id="2193921at2759"/>
<evidence type="ECO:0000259" key="3">
    <source>
        <dbReference type="PROSITE" id="PS50878"/>
    </source>
</evidence>
<keyword evidence="1" id="KW-0378">Hydrolase</keyword>
<dbReference type="GO" id="GO:0004190">
    <property type="term" value="F:aspartic-type endopeptidase activity"/>
    <property type="evidence" value="ECO:0007669"/>
    <property type="project" value="UniProtKB-KW"/>
</dbReference>
<dbReference type="Proteomes" id="UP000187283">
    <property type="component" value="Unassembled WGS sequence"/>
</dbReference>
<dbReference type="InterPro" id="IPR043128">
    <property type="entry name" value="Rev_trsase/Diguanyl_cyclase"/>
</dbReference>
<feature type="non-terminal residue" evidence="4">
    <location>
        <position position="1"/>
    </location>
</feature>
<gene>
    <name evidence="4" type="ORF">AYI70_g6037</name>
</gene>
<feature type="compositionally biased region" description="Basic and acidic residues" evidence="2">
    <location>
        <begin position="9"/>
        <end position="44"/>
    </location>
</feature>
<dbReference type="EMBL" id="LSSN01002073">
    <property type="protein sequence ID" value="OMJ17350.1"/>
    <property type="molecule type" value="Genomic_DNA"/>
</dbReference>
<dbReference type="Pfam" id="PF00078">
    <property type="entry name" value="RVT_1"/>
    <property type="match status" value="1"/>
</dbReference>
<evidence type="ECO:0000313" key="5">
    <source>
        <dbReference type="Proteomes" id="UP000187283"/>
    </source>
</evidence>
<dbReference type="GO" id="GO:0006508">
    <property type="term" value="P:proteolysis"/>
    <property type="evidence" value="ECO:0007669"/>
    <property type="project" value="InterPro"/>
</dbReference>
<dbReference type="InterPro" id="IPR021109">
    <property type="entry name" value="Peptidase_aspartic_dom_sf"/>
</dbReference>
<sequence>SNTVRKQRKPPDKPQSKNDNKYDIKNDNEYDIKNDNEYDIKNDNEYDSENDNEYDSENDYDYEIKNEHDDNDDNNNYDINDDFTTFATNISSLHFTDDIVPPTALTTMNLHLNENICFKIIASINDFPVSVLLDSGSQITSISSSIVEKLNLKPQLHKPIKIKLGNNSSVSTSDKVVLTFLAASAIDCLPTADPDISEILRSVAQLFDPTPSIIKTDFPHRLRLTTDQPVHSRMRRYSPEETRTLREHVQELYKAGYARPSTSPYSANPLIVPKADGTPRVVINFRPLNKVTIRDEYPLPRIDIILNQLFGCRFYSKLDVLKAFYQIPLHADSVEASAFSTPDGHHEFLVMPQGMSNSPATFQRNIDRTLRQCIGSGYCAAFADDILVFSKTRKEHLVHLRSVLSKLKEKGFKLNPKKCIFAVPKVDILGYTVSENGQEIAEEIVSAVKKFTRPTNVPALRRFLGMVLRLDNRRRQFKPIRETDSDLLM</sequence>
<dbReference type="STRING" id="133412.A0A1R1XRT2"/>
<dbReference type="CDD" id="cd01647">
    <property type="entry name" value="RT_LTR"/>
    <property type="match status" value="1"/>
</dbReference>
<dbReference type="Gene3D" id="3.30.70.270">
    <property type="match status" value="1"/>
</dbReference>
<keyword evidence="1" id="KW-0645">Protease</keyword>
<dbReference type="InterPro" id="IPR000477">
    <property type="entry name" value="RT_dom"/>
</dbReference>
<dbReference type="Gene3D" id="2.40.70.10">
    <property type="entry name" value="Acid Proteases"/>
    <property type="match status" value="1"/>
</dbReference>
<dbReference type="InterPro" id="IPR001969">
    <property type="entry name" value="Aspartic_peptidase_AS"/>
</dbReference>
<dbReference type="PANTHER" id="PTHR33064:SF37">
    <property type="entry name" value="RIBONUCLEASE H"/>
    <property type="match status" value="1"/>
</dbReference>
<dbReference type="SUPFAM" id="SSF56672">
    <property type="entry name" value="DNA/RNA polymerases"/>
    <property type="match status" value="1"/>
</dbReference>
<feature type="region of interest" description="Disordered" evidence="2">
    <location>
        <begin position="1"/>
        <end position="57"/>
    </location>
</feature>
<dbReference type="Pfam" id="PF13650">
    <property type="entry name" value="Asp_protease_2"/>
    <property type="match status" value="1"/>
</dbReference>
<dbReference type="AlphaFoldDB" id="A0A1R1XRT2"/>
<evidence type="ECO:0000256" key="1">
    <source>
        <dbReference type="ARBA" id="ARBA00022750"/>
    </source>
</evidence>
<name>A0A1R1XRT2_9FUNG</name>
<organism evidence="4 5">
    <name type="scientific">Smittium culicis</name>
    <dbReference type="NCBI Taxonomy" id="133412"/>
    <lineage>
        <taxon>Eukaryota</taxon>
        <taxon>Fungi</taxon>
        <taxon>Fungi incertae sedis</taxon>
        <taxon>Zoopagomycota</taxon>
        <taxon>Kickxellomycotina</taxon>
        <taxon>Harpellomycetes</taxon>
        <taxon>Harpellales</taxon>
        <taxon>Legeriomycetaceae</taxon>
        <taxon>Smittium</taxon>
    </lineage>
</organism>
<dbReference type="InterPro" id="IPR051320">
    <property type="entry name" value="Viral_Replic_Matur_Polypro"/>
</dbReference>
<dbReference type="PROSITE" id="PS50878">
    <property type="entry name" value="RT_POL"/>
    <property type="match status" value="1"/>
</dbReference>
<dbReference type="PROSITE" id="PS00141">
    <property type="entry name" value="ASP_PROTEASE"/>
    <property type="match status" value="1"/>
</dbReference>